<dbReference type="EMBL" id="DS785783">
    <property type="protein sequence ID" value="EEC09896.1"/>
    <property type="molecule type" value="Genomic_DNA"/>
</dbReference>
<evidence type="ECO:0000313" key="2">
    <source>
        <dbReference type="EMBL" id="EEC09896.1"/>
    </source>
</evidence>
<keyword evidence="1" id="KW-1133">Transmembrane helix</keyword>
<protein>
    <submittedName>
        <fullName evidence="2 3">Uncharacterized protein</fullName>
    </submittedName>
</protein>
<dbReference type="VEuPathDB" id="VectorBase:ISCI019816"/>
<gene>
    <name evidence="2" type="ORF">IscW_ISCW019816</name>
</gene>
<dbReference type="InParanoid" id="B7PTH4"/>
<dbReference type="EnsemblMetazoa" id="ISCW019816-RA">
    <property type="protein sequence ID" value="ISCW019816-PA"/>
    <property type="gene ID" value="ISCW019816"/>
</dbReference>
<evidence type="ECO:0000313" key="4">
    <source>
        <dbReference type="Proteomes" id="UP000001555"/>
    </source>
</evidence>
<dbReference type="PaxDb" id="6945-B7PTH4"/>
<dbReference type="HOGENOM" id="CLU_3016535_0_0_1"/>
<feature type="transmembrane region" description="Helical" evidence="1">
    <location>
        <begin position="16"/>
        <end position="33"/>
    </location>
</feature>
<evidence type="ECO:0000313" key="3">
    <source>
        <dbReference type="EnsemblMetazoa" id="ISCW019816-PA"/>
    </source>
</evidence>
<dbReference type="VEuPathDB" id="VectorBase:ISCW019816"/>
<organism>
    <name type="scientific">Ixodes scapularis</name>
    <name type="common">Black-legged tick</name>
    <name type="synonym">Deer tick</name>
    <dbReference type="NCBI Taxonomy" id="6945"/>
    <lineage>
        <taxon>Eukaryota</taxon>
        <taxon>Metazoa</taxon>
        <taxon>Ecdysozoa</taxon>
        <taxon>Arthropoda</taxon>
        <taxon>Chelicerata</taxon>
        <taxon>Arachnida</taxon>
        <taxon>Acari</taxon>
        <taxon>Parasitiformes</taxon>
        <taxon>Ixodida</taxon>
        <taxon>Ixodoidea</taxon>
        <taxon>Ixodidae</taxon>
        <taxon>Ixodinae</taxon>
        <taxon>Ixodes</taxon>
    </lineage>
</organism>
<reference evidence="3" key="2">
    <citation type="submission" date="2020-05" db="UniProtKB">
        <authorList>
            <consortium name="EnsemblMetazoa"/>
        </authorList>
    </citation>
    <scope>IDENTIFICATION</scope>
    <source>
        <strain evidence="3">wikel</strain>
    </source>
</reference>
<keyword evidence="1" id="KW-0472">Membrane</keyword>
<sequence>MQSEKFWCVVLQIQEAIHFLFFLVLYIFAFLLISKFKKRKEYYFAGWCSFWPFRLL</sequence>
<dbReference type="Proteomes" id="UP000001555">
    <property type="component" value="Unassembled WGS sequence"/>
</dbReference>
<dbReference type="EMBL" id="ABJB010779772">
    <property type="status" value="NOT_ANNOTATED_CDS"/>
    <property type="molecule type" value="Genomic_DNA"/>
</dbReference>
<keyword evidence="1" id="KW-0812">Transmembrane</keyword>
<evidence type="ECO:0000256" key="1">
    <source>
        <dbReference type="SAM" id="Phobius"/>
    </source>
</evidence>
<proteinExistence type="predicted"/>
<reference evidence="2 4" key="1">
    <citation type="submission" date="2008-03" db="EMBL/GenBank/DDBJ databases">
        <title>Annotation of Ixodes scapularis.</title>
        <authorList>
            <consortium name="Ixodes scapularis Genome Project Consortium"/>
            <person name="Caler E."/>
            <person name="Hannick L.I."/>
            <person name="Bidwell S."/>
            <person name="Joardar V."/>
            <person name="Thiagarajan M."/>
            <person name="Amedeo P."/>
            <person name="Galinsky K.J."/>
            <person name="Schobel S."/>
            <person name="Inman J."/>
            <person name="Hostetler J."/>
            <person name="Miller J."/>
            <person name="Hammond M."/>
            <person name="Megy K."/>
            <person name="Lawson D."/>
            <person name="Kodira C."/>
            <person name="Sutton G."/>
            <person name="Meyer J."/>
            <person name="Hill C.A."/>
            <person name="Birren B."/>
            <person name="Nene V."/>
            <person name="Collins F."/>
            <person name="Alarcon-Chaidez F."/>
            <person name="Wikel S."/>
            <person name="Strausberg R."/>
        </authorList>
    </citation>
    <scope>NUCLEOTIDE SEQUENCE [LARGE SCALE GENOMIC DNA]</scope>
    <source>
        <strain evidence="4">Wikel</strain>
        <strain evidence="2">Wikel colony</strain>
    </source>
</reference>
<keyword evidence="4" id="KW-1185">Reference proteome</keyword>
<dbReference type="AlphaFoldDB" id="B7PTH4"/>
<name>B7PTH4_IXOSC</name>
<accession>B7PTH4</accession>